<dbReference type="AlphaFoldDB" id="A0A1R1MJ69"/>
<keyword evidence="2" id="KW-1185">Reference proteome</keyword>
<gene>
    <name evidence="1" type="ORF">BLW93_08480</name>
</gene>
<reference evidence="1 2" key="1">
    <citation type="submission" date="2016-10" db="EMBL/GenBank/DDBJ databases">
        <title>Genome sequence of a sulfur-reducing bacterium Desulfurobacterium indicum K6013.</title>
        <authorList>
            <person name="Cao J."/>
            <person name="Shao Z."/>
            <person name="Alain K."/>
            <person name="Jebbar M."/>
        </authorList>
    </citation>
    <scope>NUCLEOTIDE SEQUENCE [LARGE SCALE GENOMIC DNA]</scope>
    <source>
        <strain evidence="1 2">K6013</strain>
    </source>
</reference>
<protein>
    <recommendedName>
        <fullName evidence="3">Helix-turn-helix domain-containing protein</fullName>
    </recommendedName>
</protein>
<evidence type="ECO:0000313" key="2">
    <source>
        <dbReference type="Proteomes" id="UP000187408"/>
    </source>
</evidence>
<comment type="caution">
    <text evidence="1">The sequence shown here is derived from an EMBL/GenBank/DDBJ whole genome shotgun (WGS) entry which is preliminary data.</text>
</comment>
<evidence type="ECO:0008006" key="3">
    <source>
        <dbReference type="Google" id="ProtNLM"/>
    </source>
</evidence>
<proteinExistence type="predicted"/>
<sequence>MPPGVGICGVFPRRLSHFSSLHKISYTTFKTLKKYYSEGLIAAKKIGNKWLWDRYSIDAFFGEDDLKAEALLQGVLQK</sequence>
<dbReference type="Proteomes" id="UP000187408">
    <property type="component" value="Unassembled WGS sequence"/>
</dbReference>
<evidence type="ECO:0000313" key="1">
    <source>
        <dbReference type="EMBL" id="OMH39841.1"/>
    </source>
</evidence>
<dbReference type="EMBL" id="MOEN01000051">
    <property type="protein sequence ID" value="OMH39841.1"/>
    <property type="molecule type" value="Genomic_DNA"/>
</dbReference>
<organism evidence="1 2">
    <name type="scientific">Desulfurobacterium indicum</name>
    <dbReference type="NCBI Taxonomy" id="1914305"/>
    <lineage>
        <taxon>Bacteria</taxon>
        <taxon>Pseudomonadati</taxon>
        <taxon>Aquificota</taxon>
        <taxon>Aquificia</taxon>
        <taxon>Desulfurobacteriales</taxon>
        <taxon>Desulfurobacteriaceae</taxon>
        <taxon>Desulfurobacterium</taxon>
    </lineage>
</organism>
<accession>A0A1R1MJ69</accession>
<name>A0A1R1MJ69_9BACT</name>